<evidence type="ECO:0000256" key="3">
    <source>
        <dbReference type="ARBA" id="ARBA00022989"/>
    </source>
</evidence>
<dbReference type="PANTHER" id="PTHR43027">
    <property type="entry name" value="DOXORUBICIN RESISTANCE ABC TRANSPORTER PERMEASE PROTEIN DRRC-RELATED"/>
    <property type="match status" value="1"/>
</dbReference>
<organism evidence="7 8">
    <name type="scientific">marine gamma proteobacterium HTCC2143</name>
    <dbReference type="NCBI Taxonomy" id="247633"/>
    <lineage>
        <taxon>Bacteria</taxon>
        <taxon>Pseudomonadati</taxon>
        <taxon>Pseudomonadota</taxon>
        <taxon>Gammaproteobacteria</taxon>
        <taxon>Cellvibrionales</taxon>
        <taxon>Spongiibacteraceae</taxon>
        <taxon>BD1-7 clade</taxon>
    </lineage>
</organism>
<feature type="domain" description="ABC-2 type transporter transmembrane" evidence="6">
    <location>
        <begin position="19"/>
        <end position="260"/>
    </location>
</feature>
<evidence type="ECO:0000256" key="2">
    <source>
        <dbReference type="ARBA" id="ARBA00022692"/>
    </source>
</evidence>
<feature type="transmembrane region" description="Helical" evidence="5">
    <location>
        <begin position="21"/>
        <end position="41"/>
    </location>
</feature>
<evidence type="ECO:0000313" key="8">
    <source>
        <dbReference type="Proteomes" id="UP000004931"/>
    </source>
</evidence>
<feature type="non-terminal residue" evidence="7">
    <location>
        <position position="261"/>
    </location>
</feature>
<dbReference type="STRING" id="247633.GP2143_00105"/>
<feature type="transmembrane region" description="Helical" evidence="5">
    <location>
        <begin position="190"/>
        <end position="212"/>
    </location>
</feature>
<evidence type="ECO:0000256" key="5">
    <source>
        <dbReference type="SAM" id="Phobius"/>
    </source>
</evidence>
<dbReference type="InterPro" id="IPR013525">
    <property type="entry name" value="ABC2_TM"/>
</dbReference>
<reference evidence="7 8" key="1">
    <citation type="journal article" date="2010" name="J. Bacteriol.">
        <title>Genome sequence of the oligotrophic marine Gammaproteobacterium HTCC2143, isolated from the Oregon Coast.</title>
        <authorList>
            <person name="Oh H.M."/>
            <person name="Kang I."/>
            <person name="Ferriera S."/>
            <person name="Giovannoni S.J."/>
            <person name="Cho J.C."/>
        </authorList>
    </citation>
    <scope>NUCLEOTIDE SEQUENCE [LARGE SCALE GENOMIC DNA]</scope>
    <source>
        <strain evidence="7 8">HTCC2143</strain>
    </source>
</reference>
<dbReference type="GO" id="GO:0016020">
    <property type="term" value="C:membrane"/>
    <property type="evidence" value="ECO:0007669"/>
    <property type="project" value="UniProtKB-SubCell"/>
</dbReference>
<comment type="caution">
    <text evidence="7">The sequence shown here is derived from an EMBL/GenBank/DDBJ whole genome shotgun (WGS) entry which is preliminary data.</text>
</comment>
<name>A0YHU1_9GAMM</name>
<evidence type="ECO:0000256" key="4">
    <source>
        <dbReference type="ARBA" id="ARBA00023136"/>
    </source>
</evidence>
<dbReference type="eggNOG" id="COG0842">
    <property type="taxonomic scope" value="Bacteria"/>
</dbReference>
<dbReference type="InterPro" id="IPR052902">
    <property type="entry name" value="ABC-2_transporter"/>
</dbReference>
<dbReference type="Pfam" id="PF12698">
    <property type="entry name" value="ABC2_membrane_3"/>
    <property type="match status" value="1"/>
</dbReference>
<feature type="transmembrane region" description="Helical" evidence="5">
    <location>
        <begin position="141"/>
        <end position="164"/>
    </location>
</feature>
<evidence type="ECO:0000313" key="7">
    <source>
        <dbReference type="EMBL" id="EAW29607.1"/>
    </source>
</evidence>
<protein>
    <submittedName>
        <fullName evidence="7">Putative ABC transporter, permease protein</fullName>
    </submittedName>
</protein>
<accession>A0YHU1</accession>
<evidence type="ECO:0000256" key="1">
    <source>
        <dbReference type="ARBA" id="ARBA00004141"/>
    </source>
</evidence>
<dbReference type="OrthoDB" id="8988363at2"/>
<comment type="subcellular location">
    <subcellularLocation>
        <location evidence="1">Membrane</location>
        <topology evidence="1">Multi-pass membrane protein</topology>
    </subcellularLocation>
</comment>
<dbReference type="GO" id="GO:0140359">
    <property type="term" value="F:ABC-type transporter activity"/>
    <property type="evidence" value="ECO:0007669"/>
    <property type="project" value="InterPro"/>
</dbReference>
<dbReference type="PANTHER" id="PTHR43027:SF2">
    <property type="entry name" value="TRANSPORT PERMEASE PROTEIN"/>
    <property type="match status" value="1"/>
</dbReference>
<keyword evidence="2 5" id="KW-0812">Transmembrane</keyword>
<evidence type="ECO:0000259" key="6">
    <source>
        <dbReference type="Pfam" id="PF12698"/>
    </source>
</evidence>
<dbReference type="EMBL" id="AAVT01000023">
    <property type="protein sequence ID" value="EAW29607.1"/>
    <property type="molecule type" value="Genomic_DNA"/>
</dbReference>
<keyword evidence="8" id="KW-1185">Reference proteome</keyword>
<keyword evidence="3 5" id="KW-1133">Transmembrane helix</keyword>
<proteinExistence type="predicted"/>
<gene>
    <name evidence="7" type="ORF">GP2143_00105</name>
</gene>
<dbReference type="Proteomes" id="UP000004931">
    <property type="component" value="Unassembled WGS sequence"/>
</dbReference>
<keyword evidence="4 5" id="KW-0472">Membrane</keyword>
<dbReference type="AlphaFoldDB" id="A0YHU1"/>
<sequence length="261" mass="29015">MKEFLAIFAARNKEFYRDKGSLSWSFIFPILIIIICAFAFANPDKTLFKVGTIGNQDEMTSLALMQQPFVEPIVFTDLDQALKRIQHHQLDLLISIDGESRSYWINTESSSSLVAEQLFTHHDKNFTQQETSGSKVRYVDWVIPGVLGMNLMFGALFGIGYVIVRYRQNGVLKRLQATPVSPLKFLSAQLVSRLIIVVSVNVIIFIGCNLFLDLIVVGSYASLFLVTVLGGLAMISIGLLISCRTANEELAGGLLNIVSFP</sequence>
<feature type="transmembrane region" description="Helical" evidence="5">
    <location>
        <begin position="218"/>
        <end position="241"/>
    </location>
</feature>